<protein>
    <submittedName>
        <fullName evidence="5">Transcriptional regulator</fullName>
    </submittedName>
</protein>
<name>A0A845Q7L5_9HYPH</name>
<keyword evidence="1" id="KW-0805">Transcription regulation</keyword>
<evidence type="ECO:0000313" key="5">
    <source>
        <dbReference type="EMBL" id="NBG94625.1"/>
    </source>
</evidence>
<keyword evidence="6" id="KW-1185">Reference proteome</keyword>
<dbReference type="PANTHER" id="PTHR33204:SF36">
    <property type="entry name" value="TRANSCRIPTIONAL REGULATORY PROTEIN"/>
    <property type="match status" value="1"/>
</dbReference>
<sequence length="162" mass="18388">MRWSDLPNVSCSVARAMSVVGDRWTMLVLRDLFLGVRRFEDFERRLGIARPVLSQRLKKLVEEDVLNKVRYEERPARYEYRLTQKGKDLYPVVMALRAWGDEHMPTGDGPPVVTRHRACGHVVTPKLCCPECGEPVQAKDMEALPGPGAHEIAHQPASRRSA</sequence>
<dbReference type="SUPFAM" id="SSF46785">
    <property type="entry name" value="Winged helix' DNA-binding domain"/>
    <property type="match status" value="1"/>
</dbReference>
<evidence type="ECO:0000259" key="4">
    <source>
        <dbReference type="PROSITE" id="PS51118"/>
    </source>
</evidence>
<evidence type="ECO:0000256" key="1">
    <source>
        <dbReference type="ARBA" id="ARBA00023015"/>
    </source>
</evidence>
<gene>
    <name evidence="5" type="ORF">GTQ45_02650</name>
</gene>
<dbReference type="OrthoDB" id="9782219at2"/>
<dbReference type="Pfam" id="PF01638">
    <property type="entry name" value="HxlR"/>
    <property type="match status" value="1"/>
</dbReference>
<evidence type="ECO:0000256" key="3">
    <source>
        <dbReference type="ARBA" id="ARBA00023163"/>
    </source>
</evidence>
<accession>A0A845Q7L5</accession>
<reference evidence="5 6" key="1">
    <citation type="journal article" date="2016" name="Int. J. Syst. Evol. Microbiol.">
        <title>Pyruvatibacter mobilis gen. nov., sp. nov., a marine bacterium from the culture broth of Picochlorum sp. 122.</title>
        <authorList>
            <person name="Wang G."/>
            <person name="Tang M."/>
            <person name="Wu H."/>
            <person name="Dai S."/>
            <person name="Li T."/>
            <person name="Chen C."/>
            <person name="He H."/>
            <person name="Fan J."/>
            <person name="Xiang W."/>
            <person name="Li X."/>
        </authorList>
    </citation>
    <scope>NUCLEOTIDE SEQUENCE [LARGE SCALE GENOMIC DNA]</scope>
    <source>
        <strain evidence="5 6">GYP-11</strain>
    </source>
</reference>
<dbReference type="Gene3D" id="1.10.10.10">
    <property type="entry name" value="Winged helix-like DNA-binding domain superfamily/Winged helix DNA-binding domain"/>
    <property type="match status" value="1"/>
</dbReference>
<keyword evidence="3" id="KW-0804">Transcription</keyword>
<organism evidence="5 6">
    <name type="scientific">Pyruvatibacter mobilis</name>
    <dbReference type="NCBI Taxonomy" id="1712261"/>
    <lineage>
        <taxon>Bacteria</taxon>
        <taxon>Pseudomonadati</taxon>
        <taxon>Pseudomonadota</taxon>
        <taxon>Alphaproteobacteria</taxon>
        <taxon>Hyphomicrobiales</taxon>
        <taxon>Parvibaculaceae</taxon>
        <taxon>Pyruvatibacter</taxon>
    </lineage>
</organism>
<feature type="domain" description="HTH hxlR-type" evidence="4">
    <location>
        <begin position="11"/>
        <end position="108"/>
    </location>
</feature>
<comment type="caution">
    <text evidence="5">The sequence shown here is derived from an EMBL/GenBank/DDBJ whole genome shotgun (WGS) entry which is preliminary data.</text>
</comment>
<dbReference type="Proteomes" id="UP000470384">
    <property type="component" value="Unassembled WGS sequence"/>
</dbReference>
<evidence type="ECO:0000313" key="6">
    <source>
        <dbReference type="Proteomes" id="UP000470384"/>
    </source>
</evidence>
<dbReference type="AlphaFoldDB" id="A0A845Q7L5"/>
<dbReference type="RefSeq" id="WP_160586691.1">
    <property type="nucleotide sequence ID" value="NZ_BMHN01000001.1"/>
</dbReference>
<dbReference type="GO" id="GO:0003677">
    <property type="term" value="F:DNA binding"/>
    <property type="evidence" value="ECO:0007669"/>
    <property type="project" value="UniProtKB-KW"/>
</dbReference>
<dbReference type="EMBL" id="WXYQ01000001">
    <property type="protein sequence ID" value="NBG94625.1"/>
    <property type="molecule type" value="Genomic_DNA"/>
</dbReference>
<dbReference type="GeneID" id="300653613"/>
<dbReference type="InterPro" id="IPR002577">
    <property type="entry name" value="HTH_HxlR"/>
</dbReference>
<dbReference type="PANTHER" id="PTHR33204">
    <property type="entry name" value="TRANSCRIPTIONAL REGULATOR, MARR FAMILY"/>
    <property type="match status" value="1"/>
</dbReference>
<keyword evidence="2" id="KW-0238">DNA-binding</keyword>
<proteinExistence type="predicted"/>
<dbReference type="InterPro" id="IPR036388">
    <property type="entry name" value="WH-like_DNA-bd_sf"/>
</dbReference>
<dbReference type="PROSITE" id="PS51118">
    <property type="entry name" value="HTH_HXLR"/>
    <property type="match status" value="1"/>
</dbReference>
<evidence type="ECO:0000256" key="2">
    <source>
        <dbReference type="ARBA" id="ARBA00023125"/>
    </source>
</evidence>
<dbReference type="InterPro" id="IPR036390">
    <property type="entry name" value="WH_DNA-bd_sf"/>
</dbReference>